<accession>A0A1D3CXX8</accession>
<dbReference type="VEuPathDB" id="ToxoDB:LOC34618407"/>
<keyword evidence="3" id="KW-1185">Reference proteome</keyword>
<evidence type="ECO:0000256" key="1">
    <source>
        <dbReference type="SAM" id="MobiDB-lite"/>
    </source>
</evidence>
<dbReference type="AlphaFoldDB" id="A0A1D3CXX8"/>
<comment type="caution">
    <text evidence="2">The sequence shown here is derived from an EMBL/GenBank/DDBJ whole genome shotgun (WGS) entry which is preliminary data.</text>
</comment>
<reference evidence="2 3" key="1">
    <citation type="journal article" date="2016" name="BMC Genomics">
        <title>Comparative genomics reveals Cyclospora cayetanensis possesses coccidia-like metabolism and invasion components but unique surface antigens.</title>
        <authorList>
            <person name="Liu S."/>
            <person name="Wang L."/>
            <person name="Zheng H."/>
            <person name="Xu Z."/>
            <person name="Roellig D.M."/>
            <person name="Li N."/>
            <person name="Frace M.A."/>
            <person name="Tang K."/>
            <person name="Arrowood M.J."/>
            <person name="Moss D.M."/>
            <person name="Zhang L."/>
            <person name="Feng Y."/>
            <person name="Xiao L."/>
        </authorList>
    </citation>
    <scope>NUCLEOTIDE SEQUENCE [LARGE SCALE GENOMIC DNA]</scope>
    <source>
        <strain evidence="2 3">CHN_HEN01</strain>
    </source>
</reference>
<evidence type="ECO:0000313" key="3">
    <source>
        <dbReference type="Proteomes" id="UP000095192"/>
    </source>
</evidence>
<gene>
    <name evidence="2" type="ORF">cyc_01390</name>
</gene>
<dbReference type="VEuPathDB" id="ToxoDB:cyc_01390"/>
<name>A0A1D3CXX8_9EIME</name>
<dbReference type="EMBL" id="JROU02001542">
    <property type="protein sequence ID" value="OEH76051.1"/>
    <property type="molecule type" value="Genomic_DNA"/>
</dbReference>
<dbReference type="InParanoid" id="A0A1D3CXX8"/>
<evidence type="ECO:0000313" key="2">
    <source>
        <dbReference type="EMBL" id="OEH76051.1"/>
    </source>
</evidence>
<protein>
    <submittedName>
        <fullName evidence="2">Uncharacterized protein</fullName>
    </submittedName>
</protein>
<dbReference type="Proteomes" id="UP000095192">
    <property type="component" value="Unassembled WGS sequence"/>
</dbReference>
<proteinExistence type="predicted"/>
<organism evidence="2 3">
    <name type="scientific">Cyclospora cayetanensis</name>
    <dbReference type="NCBI Taxonomy" id="88456"/>
    <lineage>
        <taxon>Eukaryota</taxon>
        <taxon>Sar</taxon>
        <taxon>Alveolata</taxon>
        <taxon>Apicomplexa</taxon>
        <taxon>Conoidasida</taxon>
        <taxon>Coccidia</taxon>
        <taxon>Eucoccidiorida</taxon>
        <taxon>Eimeriorina</taxon>
        <taxon>Eimeriidae</taxon>
        <taxon>Cyclospora</taxon>
    </lineage>
</organism>
<sequence length="103" mass="11470">METDLLQQLHDGLSQSNNRRGRQGGLGGVAGQKDTQNSHCFFNEDGDLHKPKYNPVTTLFPSALLDFGLLHLVNLLFMPRLLSLVLRSVRVLPFLLVVNFPDG</sequence>
<feature type="region of interest" description="Disordered" evidence="1">
    <location>
        <begin position="1"/>
        <end position="43"/>
    </location>
</feature>